<keyword evidence="6" id="KW-0067">ATP-binding</keyword>
<evidence type="ECO:0000256" key="1">
    <source>
        <dbReference type="ARBA" id="ARBA00005051"/>
    </source>
</evidence>
<dbReference type="GO" id="GO:0003848">
    <property type="term" value="F:2-amino-4-hydroxy-6-hydroxymethyldihydropteridine diphosphokinase activity"/>
    <property type="evidence" value="ECO:0007669"/>
    <property type="project" value="UniProtKB-EC"/>
</dbReference>
<keyword evidence="5 9" id="KW-0418">Kinase</keyword>
<gene>
    <name evidence="9" type="ORF">SAMN02745664_10536</name>
</gene>
<protein>
    <recommendedName>
        <fullName evidence="2">2-amino-4-hydroxy-6-hydroxymethyldihydropteridine diphosphokinase</fullName>
        <ecNumber evidence="2">2.7.6.3</ecNumber>
    </recommendedName>
</protein>
<evidence type="ECO:0000256" key="5">
    <source>
        <dbReference type="ARBA" id="ARBA00022777"/>
    </source>
</evidence>
<keyword evidence="10" id="KW-1185">Reference proteome</keyword>
<dbReference type="Proteomes" id="UP000187495">
    <property type="component" value="Unassembled WGS sequence"/>
</dbReference>
<evidence type="ECO:0000256" key="3">
    <source>
        <dbReference type="ARBA" id="ARBA00022679"/>
    </source>
</evidence>
<sequence length="136" mass="15486">MKVQEAVLCLGSNYRAEQGFDVALDKLGRLGSLRLSQVIQGADIEARSSLIYHNVCVHLQLYQDIAHDSLQQQLKQIEKLCGRDEHKKTAEFDYQVALDIDILAVCIKNNWQVNPKRLPFKAHERIGIQQLASFLL</sequence>
<proteinExistence type="predicted"/>
<reference evidence="10" key="1">
    <citation type="submission" date="2017-01" db="EMBL/GenBank/DDBJ databases">
        <authorList>
            <person name="Varghese N."/>
            <person name="Submissions S."/>
        </authorList>
    </citation>
    <scope>NUCLEOTIDE SEQUENCE [LARGE SCALE GENOMIC DNA]</scope>
    <source>
        <strain evidence="10">DSM 21768</strain>
    </source>
</reference>
<accession>A0A1N7EHL8</accession>
<name>A0A1N7EHL8_9GAMM</name>
<dbReference type="GO" id="GO:0016301">
    <property type="term" value="F:kinase activity"/>
    <property type="evidence" value="ECO:0007669"/>
    <property type="project" value="UniProtKB-KW"/>
</dbReference>
<evidence type="ECO:0000256" key="7">
    <source>
        <dbReference type="ARBA" id="ARBA00022909"/>
    </source>
</evidence>
<keyword evidence="3" id="KW-0808">Transferase</keyword>
<dbReference type="AlphaFoldDB" id="A0A1N7EHL8"/>
<organism evidence="9 10">
    <name type="scientific">Moraxella cuniculi DSM 21768</name>
    <dbReference type="NCBI Taxonomy" id="1122245"/>
    <lineage>
        <taxon>Bacteria</taxon>
        <taxon>Pseudomonadati</taxon>
        <taxon>Pseudomonadota</taxon>
        <taxon>Gammaproteobacteria</taxon>
        <taxon>Moraxellales</taxon>
        <taxon>Moraxellaceae</taxon>
        <taxon>Moraxella</taxon>
    </lineage>
</organism>
<evidence type="ECO:0000313" key="9">
    <source>
        <dbReference type="EMBL" id="SIR87544.1"/>
    </source>
</evidence>
<comment type="pathway">
    <text evidence="1">Cofactor biosynthesis; tetrahydrofolate biosynthesis; 2-amino-4-hydroxy-6-hydroxymethyl-7,8-dihydropteridine diphosphate from 7,8-dihydroneopterin triphosphate: step 4/4.</text>
</comment>
<dbReference type="EC" id="2.7.6.3" evidence="2"/>
<dbReference type="SUPFAM" id="SSF55083">
    <property type="entry name" value="6-hydroxymethyl-7,8-dihydropterin pyrophosphokinase, HPPK"/>
    <property type="match status" value="1"/>
</dbReference>
<evidence type="ECO:0000256" key="4">
    <source>
        <dbReference type="ARBA" id="ARBA00022741"/>
    </source>
</evidence>
<dbReference type="UniPathway" id="UPA00077">
    <property type="reaction ID" value="UER00155"/>
</dbReference>
<dbReference type="GO" id="GO:0005524">
    <property type="term" value="F:ATP binding"/>
    <property type="evidence" value="ECO:0007669"/>
    <property type="project" value="UniProtKB-KW"/>
</dbReference>
<dbReference type="Pfam" id="PF01288">
    <property type="entry name" value="HPPK"/>
    <property type="match status" value="1"/>
</dbReference>
<evidence type="ECO:0000259" key="8">
    <source>
        <dbReference type="Pfam" id="PF01288"/>
    </source>
</evidence>
<dbReference type="Gene3D" id="3.30.70.560">
    <property type="entry name" value="7,8-Dihydro-6-hydroxymethylpterin-pyrophosphokinase HPPK"/>
    <property type="match status" value="1"/>
</dbReference>
<feature type="domain" description="7,8-dihydro-6-hydroxymethylpterin-pyrophosphokinase" evidence="8">
    <location>
        <begin position="7"/>
        <end position="106"/>
    </location>
</feature>
<dbReference type="STRING" id="34061.B0189_03710"/>
<dbReference type="InterPro" id="IPR035907">
    <property type="entry name" value="Hppk_sf"/>
</dbReference>
<dbReference type="GO" id="GO:0046656">
    <property type="term" value="P:folic acid biosynthetic process"/>
    <property type="evidence" value="ECO:0007669"/>
    <property type="project" value="UniProtKB-KW"/>
</dbReference>
<dbReference type="GO" id="GO:0046654">
    <property type="term" value="P:tetrahydrofolate biosynthetic process"/>
    <property type="evidence" value="ECO:0007669"/>
    <property type="project" value="UniProtKB-UniPathway"/>
</dbReference>
<dbReference type="InterPro" id="IPR000550">
    <property type="entry name" value="Hppk"/>
</dbReference>
<dbReference type="EMBL" id="FTNU01000005">
    <property type="protein sequence ID" value="SIR87544.1"/>
    <property type="molecule type" value="Genomic_DNA"/>
</dbReference>
<evidence type="ECO:0000313" key="10">
    <source>
        <dbReference type="Proteomes" id="UP000187495"/>
    </source>
</evidence>
<evidence type="ECO:0000256" key="6">
    <source>
        <dbReference type="ARBA" id="ARBA00022840"/>
    </source>
</evidence>
<evidence type="ECO:0000256" key="2">
    <source>
        <dbReference type="ARBA" id="ARBA00013253"/>
    </source>
</evidence>
<keyword evidence="4" id="KW-0547">Nucleotide-binding</keyword>
<keyword evidence="7" id="KW-0289">Folate biosynthesis</keyword>